<evidence type="ECO:0000256" key="1">
    <source>
        <dbReference type="SAM" id="MobiDB-lite"/>
    </source>
</evidence>
<dbReference type="GeneID" id="20083890"/>
<name>A0A024U6M1_9STRA</name>
<dbReference type="RefSeq" id="XP_008870261.1">
    <property type="nucleotide sequence ID" value="XM_008872039.1"/>
</dbReference>
<gene>
    <name evidence="2" type="ORF">H310_06840</name>
</gene>
<dbReference type="CDD" id="cd23767">
    <property type="entry name" value="IQCD"/>
    <property type="match status" value="1"/>
</dbReference>
<feature type="region of interest" description="Disordered" evidence="1">
    <location>
        <begin position="442"/>
        <end position="463"/>
    </location>
</feature>
<reference evidence="2" key="1">
    <citation type="submission" date="2013-12" db="EMBL/GenBank/DDBJ databases">
        <title>The Genome Sequence of Aphanomyces invadans NJM9701.</title>
        <authorList>
            <consortium name="The Broad Institute Genomics Platform"/>
            <person name="Russ C."/>
            <person name="Tyler B."/>
            <person name="van West P."/>
            <person name="Dieguez-Uribeondo J."/>
            <person name="Young S.K."/>
            <person name="Zeng Q."/>
            <person name="Gargeya S."/>
            <person name="Fitzgerald M."/>
            <person name="Abouelleil A."/>
            <person name="Alvarado L."/>
            <person name="Chapman S.B."/>
            <person name="Gainer-Dewar J."/>
            <person name="Goldberg J."/>
            <person name="Griggs A."/>
            <person name="Gujja S."/>
            <person name="Hansen M."/>
            <person name="Howarth C."/>
            <person name="Imamovic A."/>
            <person name="Ireland A."/>
            <person name="Larimer J."/>
            <person name="McCowan C."/>
            <person name="Murphy C."/>
            <person name="Pearson M."/>
            <person name="Poon T.W."/>
            <person name="Priest M."/>
            <person name="Roberts A."/>
            <person name="Saif S."/>
            <person name="Shea T."/>
            <person name="Sykes S."/>
            <person name="Wortman J."/>
            <person name="Nusbaum C."/>
            <person name="Birren B."/>
        </authorList>
    </citation>
    <scope>NUCLEOTIDE SEQUENCE [LARGE SCALE GENOMIC DNA]</scope>
    <source>
        <strain evidence="2">NJM9701</strain>
    </source>
</reference>
<evidence type="ECO:0000313" key="2">
    <source>
        <dbReference type="EMBL" id="ETW01263.1"/>
    </source>
</evidence>
<proteinExistence type="predicted"/>
<dbReference type="EMBL" id="KI913963">
    <property type="protein sequence ID" value="ETW01263.1"/>
    <property type="molecule type" value="Genomic_DNA"/>
</dbReference>
<dbReference type="VEuPathDB" id="FungiDB:H310_06840"/>
<accession>A0A024U6M1</accession>
<dbReference type="Pfam" id="PF00612">
    <property type="entry name" value="IQ"/>
    <property type="match status" value="2"/>
</dbReference>
<dbReference type="InterPro" id="IPR000048">
    <property type="entry name" value="IQ_motif_EF-hand-BS"/>
</dbReference>
<dbReference type="PROSITE" id="PS50096">
    <property type="entry name" value="IQ"/>
    <property type="match status" value="3"/>
</dbReference>
<protein>
    <submittedName>
        <fullName evidence="2">Uncharacterized protein</fullName>
    </submittedName>
</protein>
<dbReference type="SMART" id="SM00015">
    <property type="entry name" value="IQ"/>
    <property type="match status" value="4"/>
</dbReference>
<sequence length="489" mass="55563">MPLSPRSPIFKFHRPTGNTTASGVYVSPYLSCKDCNALNFINATPIGMGFDLVAKGKPPVASGKYILDIRQRLASLRREVLPVCVGCGRTIHLAVGVRDFTPQLAEEAAAFQRSGDTRYHAAVQLQCAGRRWLARSEAHRRRVEKAKRDAVERRAAVTVQRRMRGVISRQTTRIQSGICIIQWAHPMMKSIVLDESKWDSSRPPLFWFEGDDLTLICTDYRNYLDRCGPLMTLRRFESNVVQFVHRINEMERKMATRIQAQWRGLKARREVATLKSAMAVLEEVRFKAAVLIQRTVRRYAGGKHTRRHSFQRRQEKIRQRAKLDNLKRRRANGLRRDVDQVNAMYQTYRRNADRVAAWVVKSNLCRRRVPLSAKSQICSGPKQCCMQSHRCTEKNAGICSVRERVWIVGIPCDTAASDKTQGGITTNSRIRLQELHRSFIESPTTATSDSVTRPHPRGGGAAFSSSNLVPSFHRGACVMLSRSRMHVPL</sequence>
<dbReference type="eggNOG" id="ENOG502RY5B">
    <property type="taxonomic scope" value="Eukaryota"/>
</dbReference>
<dbReference type="AlphaFoldDB" id="A0A024U6M1"/>
<dbReference type="OrthoDB" id="78094at2759"/>
<organism evidence="2">
    <name type="scientific">Aphanomyces invadans</name>
    <dbReference type="NCBI Taxonomy" id="157072"/>
    <lineage>
        <taxon>Eukaryota</taxon>
        <taxon>Sar</taxon>
        <taxon>Stramenopiles</taxon>
        <taxon>Oomycota</taxon>
        <taxon>Saprolegniomycetes</taxon>
        <taxon>Saprolegniales</taxon>
        <taxon>Verrucalvaceae</taxon>
        <taxon>Aphanomyces</taxon>
    </lineage>
</organism>
<feature type="compositionally biased region" description="Polar residues" evidence="1">
    <location>
        <begin position="442"/>
        <end position="451"/>
    </location>
</feature>